<sequence length="1749" mass="176722">LTGDNKVYDGTTAATATGTATLSGVIGADDVSIGGSPVFTFASANVGTGITINTSGYTISGTDSGNYTLTQPTLSADITGIALTITGLTGDNKIYDGTTAGTATGTATLSGVVGADDVSIGGSPVFSFASANVGTGITINTTGYTISGTDAGKYTLIQPTMSADITAASLTVVGLTGDNKVYDGTTAGTATGTATLSGVIGADDVSIGGSPVFTFASANVGTGITLNTSGYTISGTDSGNYTLTQPTLSADITAIGLTITSLTGDNKVYDGTTAGSATGTANLSGVVGADDVTLGGSPVFTFASANVGTGIALNTTGYTISGTDSGNYILTQPTLSGDITAASLNVTGLTGDDKVYDGTTTGSASGTANLSGVIGADKVSLGGSPTFTFASANVGTGITINVAGYTISGADSGNYNLTQPTLSADITAKALTVTGLTGDDKIFDGTNVATASGTANLSGVIGADDVSLGGSPVFTFASPNVGVGITINTTGYTISGTDSGNYTLTQPTLSADINYPTVSFSATSSNGLESVSSANLSVDLSTAFASPVMVDYAVTGTATGGTDYTLANGTLTFNPGSTNESITIASIVADMVVELDETVIITLSNPTNAALGTNTMHTYTITNDDSASLSIDDVTRAENADGGATTDFTFTVTLTGDVDTGFTISSATSNGTATAGADYVTGFGILAFSGTSGQTLSYTVTVNNDSALEADETFNVLLSNIQANGRNVMFSDDTGQGTITNDDSASVTIADISGNEDDGNITVTATLDNPVQGGFMVDVNTTDGTATTADSDYTAVSGQTLIFAGTAGEAQTFTITPTSDTKLEANETLTVGQNNLSATSLAVVITDGATITINNDDTSAVTIGSVSTSEDNGAVTLTATLGNAVQGGFTVDMNTVDGTATIADNDYSAVTGETLIFAGIAGETQTFTVTPTADTKLEPNETVTISQSNLAGTTLSVIITGTAVVKINNDDSAAVTIADVNQNEDDGSITLTAMLDNAVQGGFTVDVNTADGTATVADGDYTSVIGQTLTFAGTAGEMHMFTVSPTSDTKLEANETVMINQNNLGATILGVDITDTATVTIDNDDATMITLTDITVDEDEGTINVVATLGNAVQGGFTLNASTVDATAIAPGDFTALMNQPIPFAGTAGETQNIALTITDDNVGEETEMLTMIQSSISGTTLGSDITISDTATVTIIDDDAPVVTMVSVPSDGNYGIGDNLDFTVSFTNAATISGSPSIPITIGSVTRQAVVNGTFTGSLTADFRYTIVEGDLDTDGISVGTDILLNGGSIVGSTNIDAILTLNNVASTVNVNVDGIKPTLVITTNAPDPTNTSFTATFTFSEDVTGFEIGDIIVGNGAASAFASTSATVYTATITPAVDGNVTLDVNADIAFDAVSNPNVAASQYSVLYDATRPTLTITSPAPDPTNMDFTVTFTFSEPVLNFEMADLVITNGTPSAFTIIDSQTYTALITPGVTAQVVVDVPDNVTEDPATNGNVAAQFSIEFDNTPPDIPYLSHISEYTCTGNVLKTGDNTLEISGAAEPLSIVEVFIDGTSIGTVAATNSGFFTFDHTGTTLTDGVYDITVTATDAATNTSPVSNTLTIEIDSLDSDGDGLPDFCDDDADGNGVADTDEDCDGDGIIDSLDTDNSACTTEIQNVKTYGFSPNGDGINDGWFIEGITAYPNSVVQVFNRSGKLVFKKKGYQNDWTAVSNQISNSGNNSRLPVGPYLFIIDLGDGSKPTRGWLYINY</sequence>
<keyword evidence="7" id="KW-1185">Reference proteome</keyword>
<reference evidence="6 7" key="1">
    <citation type="submission" date="2023-09" db="EMBL/GenBank/DDBJ databases">
        <title>Novel taxa isolated from Blanes Bay.</title>
        <authorList>
            <person name="Rey-Velasco X."/>
            <person name="Lucena T."/>
        </authorList>
    </citation>
    <scope>NUCLEOTIDE SEQUENCE [LARGE SCALE GENOMIC DNA]</scope>
    <source>
        <strain evidence="6 7">S356</strain>
    </source>
</reference>
<organism evidence="6 7">
    <name type="scientific">Asprobacillus argus</name>
    <dbReference type="NCBI Taxonomy" id="3076534"/>
    <lineage>
        <taxon>Bacteria</taxon>
        <taxon>Pseudomonadati</taxon>
        <taxon>Bacteroidota</taxon>
        <taxon>Flavobacteriia</taxon>
        <taxon>Flavobacteriales</taxon>
        <taxon>Flavobacteriaceae</taxon>
        <taxon>Asprobacillus</taxon>
    </lineage>
</organism>
<keyword evidence="4" id="KW-0406">Ion transport</keyword>
<dbReference type="InterPro" id="IPR044048">
    <property type="entry name" value="Big_12"/>
</dbReference>
<dbReference type="InterPro" id="IPR003644">
    <property type="entry name" value="Calx_beta"/>
</dbReference>
<evidence type="ECO:0000313" key="7">
    <source>
        <dbReference type="Proteomes" id="UP001257277"/>
    </source>
</evidence>
<dbReference type="SMART" id="SM00237">
    <property type="entry name" value="Calx_beta"/>
    <property type="match status" value="4"/>
</dbReference>
<evidence type="ECO:0000256" key="2">
    <source>
        <dbReference type="ARBA" id="ARBA00022737"/>
    </source>
</evidence>
<proteinExistence type="predicted"/>
<dbReference type="Proteomes" id="UP001257277">
    <property type="component" value="Unassembled WGS sequence"/>
</dbReference>
<dbReference type="InterPro" id="IPR051171">
    <property type="entry name" value="CaCA"/>
</dbReference>
<dbReference type="RefSeq" id="WP_349242810.1">
    <property type="nucleotide sequence ID" value="NZ_JAVTTO010000007.1"/>
</dbReference>
<evidence type="ECO:0000313" key="6">
    <source>
        <dbReference type="EMBL" id="MDT7833557.1"/>
    </source>
</evidence>
<dbReference type="Gene3D" id="2.60.40.10">
    <property type="entry name" value="Immunoglobulins"/>
    <property type="match status" value="1"/>
</dbReference>
<dbReference type="PROSITE" id="PS50268">
    <property type="entry name" value="CADHERIN_2"/>
    <property type="match status" value="1"/>
</dbReference>
<name>A0ABU3LIN2_9FLAO</name>
<comment type="caution">
    <text evidence="6">The sequence shown here is derived from an EMBL/GenBank/DDBJ whole genome shotgun (WGS) entry which is preliminary data.</text>
</comment>
<dbReference type="SUPFAM" id="SSF141072">
    <property type="entry name" value="CalX-like"/>
    <property type="match status" value="6"/>
</dbReference>
<dbReference type="PANTHER" id="PTHR11878:SF65">
    <property type="entry name" value="NA_CA-EXCHANGE PROTEIN, ISOFORM G"/>
    <property type="match status" value="1"/>
</dbReference>
<dbReference type="InterPro" id="IPR002126">
    <property type="entry name" value="Cadherin-like_dom"/>
</dbReference>
<dbReference type="InterPro" id="IPR013783">
    <property type="entry name" value="Ig-like_fold"/>
</dbReference>
<evidence type="ECO:0000256" key="4">
    <source>
        <dbReference type="ARBA" id="ARBA00023065"/>
    </source>
</evidence>
<feature type="non-terminal residue" evidence="6">
    <location>
        <position position="1"/>
    </location>
</feature>
<dbReference type="Gene3D" id="2.60.40.2030">
    <property type="match status" value="6"/>
</dbReference>
<keyword evidence="4" id="KW-0813">Transport</keyword>
<dbReference type="NCBIfam" id="TIGR04131">
    <property type="entry name" value="Bac_Flav_CTERM"/>
    <property type="match status" value="1"/>
</dbReference>
<keyword evidence="1" id="KW-0732">Signal</keyword>
<evidence type="ECO:0000256" key="1">
    <source>
        <dbReference type="ARBA" id="ARBA00022729"/>
    </source>
</evidence>
<evidence type="ECO:0000256" key="3">
    <source>
        <dbReference type="ARBA" id="ARBA00022837"/>
    </source>
</evidence>
<feature type="domain" description="Cadherin" evidence="5">
    <location>
        <begin position="1569"/>
        <end position="1618"/>
    </location>
</feature>
<protein>
    <submittedName>
        <fullName evidence="6">YDG domain-containing protein</fullName>
    </submittedName>
</protein>
<keyword evidence="2" id="KW-0677">Repeat</keyword>
<dbReference type="EMBL" id="JAVTTO010000007">
    <property type="protein sequence ID" value="MDT7833557.1"/>
    <property type="molecule type" value="Genomic_DNA"/>
</dbReference>
<dbReference type="Pfam" id="PF03160">
    <property type="entry name" value="Calx-beta"/>
    <property type="match status" value="5"/>
</dbReference>
<dbReference type="InterPro" id="IPR026341">
    <property type="entry name" value="T9SS_type_B"/>
</dbReference>
<dbReference type="InterPro" id="IPR038081">
    <property type="entry name" value="CalX-like_sf"/>
</dbReference>
<dbReference type="Pfam" id="PF19078">
    <property type="entry name" value="Big_12"/>
    <property type="match status" value="2"/>
</dbReference>
<keyword evidence="3" id="KW-0106">Calcium</keyword>
<dbReference type="Pfam" id="PF18657">
    <property type="entry name" value="YDG"/>
    <property type="match status" value="6"/>
</dbReference>
<gene>
    <name evidence="6" type="ORF">RQM59_14315</name>
</gene>
<dbReference type="InterPro" id="IPR041248">
    <property type="entry name" value="YDG"/>
</dbReference>
<accession>A0ABU3LIN2</accession>
<dbReference type="Pfam" id="PF13585">
    <property type="entry name" value="CHU_C"/>
    <property type="match status" value="1"/>
</dbReference>
<dbReference type="PANTHER" id="PTHR11878">
    <property type="entry name" value="SODIUM/CALCIUM EXCHANGER"/>
    <property type="match status" value="1"/>
</dbReference>
<evidence type="ECO:0000259" key="5">
    <source>
        <dbReference type="PROSITE" id="PS50268"/>
    </source>
</evidence>